<organism evidence="1">
    <name type="scientific">bioreactor metagenome</name>
    <dbReference type="NCBI Taxonomy" id="1076179"/>
    <lineage>
        <taxon>unclassified sequences</taxon>
        <taxon>metagenomes</taxon>
        <taxon>ecological metagenomes</taxon>
    </lineage>
</organism>
<dbReference type="InterPro" id="IPR011050">
    <property type="entry name" value="Pectin_lyase_fold/virulence"/>
</dbReference>
<dbReference type="Gene3D" id="2.160.20.10">
    <property type="entry name" value="Single-stranded right-handed beta-helix, Pectin lyase-like"/>
    <property type="match status" value="1"/>
</dbReference>
<reference evidence="1" key="1">
    <citation type="submission" date="2019-08" db="EMBL/GenBank/DDBJ databases">
        <authorList>
            <person name="Kucharzyk K."/>
            <person name="Murdoch R.W."/>
            <person name="Higgins S."/>
            <person name="Loffler F."/>
        </authorList>
    </citation>
    <scope>NUCLEOTIDE SEQUENCE</scope>
</reference>
<protein>
    <recommendedName>
        <fullName evidence="2">Right handed beta helix domain-containing protein</fullName>
    </recommendedName>
</protein>
<dbReference type="InterPro" id="IPR012334">
    <property type="entry name" value="Pectin_lyas_fold"/>
</dbReference>
<proteinExistence type="predicted"/>
<sequence>MTEKVEDIAGLNSHTVVKCEGDPTAAVLPERYDTLVDGLVISAGKRESDSSPGGLEIKNVGVIVNRCSFFGNAGRNGGGIRSESSRIRINECTFYGNTGFSGGGVSCSNTTSRIAGCDFTSNFSSTDGGAINNGMGDMIVDDCYFGSNTCELGGGGISNAGGKISVKKCMFSGNQSEGPGGAILHDTNQAEIEACTFFGNSASFNHGGGIMNGYGDLFVKNSVFYGNQTKGSWGRGGGIANWNLGYALAENCTFYGNSSNSGGGVANWNTISLMN</sequence>
<dbReference type="PANTHER" id="PTHR11319">
    <property type="entry name" value="G PROTEIN-COUPLED RECEPTOR-RELATED"/>
    <property type="match status" value="1"/>
</dbReference>
<gene>
    <name evidence="1" type="ORF">SDC9_160213</name>
</gene>
<evidence type="ECO:0000313" key="1">
    <source>
        <dbReference type="EMBL" id="MPN12893.1"/>
    </source>
</evidence>
<dbReference type="PANTHER" id="PTHR11319:SF35">
    <property type="entry name" value="OUTER MEMBRANE PROTEIN PMPC-RELATED"/>
    <property type="match status" value="1"/>
</dbReference>
<dbReference type="SUPFAM" id="SSF51126">
    <property type="entry name" value="Pectin lyase-like"/>
    <property type="match status" value="1"/>
</dbReference>
<dbReference type="EMBL" id="VSSQ01059317">
    <property type="protein sequence ID" value="MPN12893.1"/>
    <property type="molecule type" value="Genomic_DNA"/>
</dbReference>
<dbReference type="AlphaFoldDB" id="A0A645FL13"/>
<comment type="caution">
    <text evidence="1">The sequence shown here is derived from an EMBL/GenBank/DDBJ whole genome shotgun (WGS) entry which is preliminary data.</text>
</comment>
<evidence type="ECO:0008006" key="2">
    <source>
        <dbReference type="Google" id="ProtNLM"/>
    </source>
</evidence>
<accession>A0A645FL13</accession>
<name>A0A645FL13_9ZZZZ</name>